<dbReference type="eggNOG" id="COG1942">
    <property type="taxonomic scope" value="Bacteria"/>
</dbReference>
<dbReference type="EMBL" id="ATLK01000001">
    <property type="protein sequence ID" value="KFF31610.1"/>
    <property type="molecule type" value="Genomic_DNA"/>
</dbReference>
<sequence>MPVIRTQVSVPTTRIQREALKTAYGKAITAVPGKTEDWLMCPFIDNTPIYFAGSDTQPAAFVEVNIKGKESRRDEPVWEKLARQITTALGTTLAIPADRIYVRFSATEEWGWNGDLL</sequence>
<keyword evidence="2" id="KW-1185">Reference proteome</keyword>
<dbReference type="RefSeq" id="WP_044088000.1">
    <property type="nucleotide sequence ID" value="NZ_ATLK01000001.1"/>
</dbReference>
<evidence type="ECO:0008006" key="3">
    <source>
        <dbReference type="Google" id="ProtNLM"/>
    </source>
</evidence>
<proteinExistence type="predicted"/>
<dbReference type="Gene3D" id="3.30.429.10">
    <property type="entry name" value="Macrophage Migration Inhibitory Factor"/>
    <property type="match status" value="1"/>
</dbReference>
<dbReference type="STRING" id="1341695.BBOMB_0995"/>
<comment type="caution">
    <text evidence="1">The sequence shown here is derived from an EMBL/GenBank/DDBJ whole genome shotgun (WGS) entry which is preliminary data.</text>
</comment>
<dbReference type="AlphaFoldDB" id="A0A080N4Q2"/>
<reference evidence="1 2" key="1">
    <citation type="journal article" date="2014" name="Appl. Environ. Microbiol.">
        <title>Genomic encyclopedia of type strains of the genus Bifidobacterium.</title>
        <authorList>
            <person name="Milani C."/>
            <person name="Lugli G.A."/>
            <person name="Duranti S."/>
            <person name="Turroni F."/>
            <person name="Bottacini F."/>
            <person name="Mangifesta M."/>
            <person name="Sanchez B."/>
            <person name="Viappiani A."/>
            <person name="Mancabelli L."/>
            <person name="Taminiau B."/>
            <person name="Delcenserie V."/>
            <person name="Barrangou R."/>
            <person name="Margolles A."/>
            <person name="van Sinderen D."/>
            <person name="Ventura M."/>
        </authorList>
    </citation>
    <scope>NUCLEOTIDE SEQUENCE [LARGE SCALE GENOMIC DNA]</scope>
    <source>
        <strain evidence="1 2">DSM 19703</strain>
    </source>
</reference>
<gene>
    <name evidence="1" type="ORF">BBOMB_0995</name>
</gene>
<organism evidence="1 2">
    <name type="scientific">Bifidobacterium bombi DSM 19703</name>
    <dbReference type="NCBI Taxonomy" id="1341695"/>
    <lineage>
        <taxon>Bacteria</taxon>
        <taxon>Bacillati</taxon>
        <taxon>Actinomycetota</taxon>
        <taxon>Actinomycetes</taxon>
        <taxon>Bifidobacteriales</taxon>
        <taxon>Bifidobacteriaceae</taxon>
        <taxon>Bifidobacterium</taxon>
    </lineage>
</organism>
<dbReference type="Pfam" id="PF01187">
    <property type="entry name" value="MIF"/>
    <property type="match status" value="1"/>
</dbReference>
<dbReference type="SUPFAM" id="SSF55331">
    <property type="entry name" value="Tautomerase/MIF"/>
    <property type="match status" value="1"/>
</dbReference>
<dbReference type="InterPro" id="IPR001398">
    <property type="entry name" value="Macrophage_inhib_fac"/>
</dbReference>
<dbReference type="Proteomes" id="UP000028730">
    <property type="component" value="Unassembled WGS sequence"/>
</dbReference>
<evidence type="ECO:0000313" key="2">
    <source>
        <dbReference type="Proteomes" id="UP000028730"/>
    </source>
</evidence>
<name>A0A080N4Q2_9BIFI</name>
<accession>A0A080N4Q2</accession>
<dbReference type="OrthoDB" id="5769863at2"/>
<dbReference type="InterPro" id="IPR014347">
    <property type="entry name" value="Tautomerase/MIF_sf"/>
</dbReference>
<protein>
    <recommendedName>
        <fullName evidence="3">4-oxalocrotonate tautomerase</fullName>
    </recommendedName>
</protein>
<evidence type="ECO:0000313" key="1">
    <source>
        <dbReference type="EMBL" id="KFF31610.1"/>
    </source>
</evidence>